<evidence type="ECO:0000256" key="1">
    <source>
        <dbReference type="SAM" id="MobiDB-lite"/>
    </source>
</evidence>
<dbReference type="EMBL" id="BOOB01000021">
    <property type="protein sequence ID" value="GIH33201.1"/>
    <property type="molecule type" value="Genomic_DNA"/>
</dbReference>
<evidence type="ECO:0000313" key="2">
    <source>
        <dbReference type="EMBL" id="GIH33201.1"/>
    </source>
</evidence>
<name>A0ABQ4FEG8_9ACTN</name>
<proteinExistence type="predicted"/>
<dbReference type="Proteomes" id="UP000651728">
    <property type="component" value="Unassembled WGS sequence"/>
</dbReference>
<accession>A0ABQ4FEG8</accession>
<keyword evidence="3" id="KW-1185">Reference proteome</keyword>
<feature type="region of interest" description="Disordered" evidence="1">
    <location>
        <begin position="1"/>
        <end position="82"/>
    </location>
</feature>
<gene>
    <name evidence="2" type="ORF">Mam01_33650</name>
</gene>
<reference evidence="2 3" key="1">
    <citation type="submission" date="2021-01" db="EMBL/GenBank/DDBJ databases">
        <title>Whole genome shotgun sequence of Microbispora amethystogenes NBRC 101907.</title>
        <authorList>
            <person name="Komaki H."/>
            <person name="Tamura T."/>
        </authorList>
    </citation>
    <scope>NUCLEOTIDE SEQUENCE [LARGE SCALE GENOMIC DNA]</scope>
    <source>
        <strain evidence="2 3">NBRC 101907</strain>
    </source>
</reference>
<feature type="compositionally biased region" description="Basic and acidic residues" evidence="1">
    <location>
        <begin position="1"/>
        <end position="10"/>
    </location>
</feature>
<organism evidence="2 3">
    <name type="scientific">Microbispora amethystogenes</name>
    <dbReference type="NCBI Taxonomy" id="1427754"/>
    <lineage>
        <taxon>Bacteria</taxon>
        <taxon>Bacillati</taxon>
        <taxon>Actinomycetota</taxon>
        <taxon>Actinomycetes</taxon>
        <taxon>Streptosporangiales</taxon>
        <taxon>Streptosporangiaceae</taxon>
        <taxon>Microbispora</taxon>
    </lineage>
</organism>
<feature type="region of interest" description="Disordered" evidence="1">
    <location>
        <begin position="87"/>
        <end position="106"/>
    </location>
</feature>
<feature type="compositionally biased region" description="Low complexity" evidence="1">
    <location>
        <begin position="11"/>
        <end position="39"/>
    </location>
</feature>
<evidence type="ECO:0000313" key="3">
    <source>
        <dbReference type="Proteomes" id="UP000651728"/>
    </source>
</evidence>
<protein>
    <submittedName>
        <fullName evidence="2">Uncharacterized protein</fullName>
    </submittedName>
</protein>
<comment type="caution">
    <text evidence="2">The sequence shown here is derived from an EMBL/GenBank/DDBJ whole genome shotgun (WGS) entry which is preliminary data.</text>
</comment>
<sequence>MLHGDDHLDAVEGQEGTQQQGGTPAAAGRARGHAGVSAGQAAGEGRDGDWGAGPDSAATPPRRQARAWRGARCGSRRDLGGDRLAVLSDARGRRRPWDAAEGSVWD</sequence>